<accession>A0A0A7A1W0</accession>
<protein>
    <submittedName>
        <fullName evidence="1">Uncharacterized protein</fullName>
    </submittedName>
</protein>
<dbReference type="EMBL" id="CP006736">
    <property type="protein sequence ID" value="AHA68232.1"/>
    <property type="molecule type" value="Genomic_DNA"/>
</dbReference>
<dbReference type="Proteomes" id="UP000031647">
    <property type="component" value="Chromosome"/>
</dbReference>
<gene>
    <name evidence="1" type="ORF">Asd1617_05405</name>
</gene>
<name>A0A0A7A1W0_SHIDY</name>
<organism evidence="1 2">
    <name type="scientific">Shigella dysenteriae 1617</name>
    <dbReference type="NCBI Taxonomy" id="754093"/>
    <lineage>
        <taxon>Bacteria</taxon>
        <taxon>Pseudomonadati</taxon>
        <taxon>Pseudomonadota</taxon>
        <taxon>Gammaproteobacteria</taxon>
        <taxon>Enterobacterales</taxon>
        <taxon>Enterobacteriaceae</taxon>
        <taxon>Shigella</taxon>
    </lineage>
</organism>
<evidence type="ECO:0000313" key="2">
    <source>
        <dbReference type="Proteomes" id="UP000031647"/>
    </source>
</evidence>
<dbReference type="AlphaFoldDB" id="A0A0A7A1W0"/>
<reference evidence="1 2" key="1">
    <citation type="submission" date="2013-09" db="EMBL/GenBank/DDBJ databases">
        <title>Comparative genomics of Sd1617 to representative strains in evaluating its pathogenesis.</title>
        <authorList>
            <person name="Aksomboon Vongsawan A."/>
            <person name="Kapatral V."/>
            <person name="Vaisvil B."/>
            <person name="Serichantalergs O."/>
            <person name="Hale T.L."/>
            <person name="Mason C.J."/>
        </authorList>
    </citation>
    <scope>NUCLEOTIDE SEQUENCE [LARGE SCALE GENOMIC DNA]</scope>
    <source>
        <strain evidence="1 2">1617</strain>
    </source>
</reference>
<sequence length="30" mass="3528">MLLFPLFRLYSSFANHESSFSLMLKKGHLI</sequence>
<dbReference type="KEGG" id="sdz:Asd1617_05405"/>
<dbReference type="HOGENOM" id="CLU_3405450_0_0_6"/>
<dbReference type="PATRIC" id="fig|754093.4.peg.5272"/>
<evidence type="ECO:0000313" key="1">
    <source>
        <dbReference type="EMBL" id="AHA68232.1"/>
    </source>
</evidence>
<proteinExistence type="predicted"/>